<protein>
    <recommendedName>
        <fullName evidence="6">4Fe-4S ferredoxin-type domain-containing protein</fullName>
    </recommendedName>
</protein>
<dbReference type="Gene3D" id="3.30.70.20">
    <property type="match status" value="1"/>
</dbReference>
<dbReference type="InterPro" id="IPR017900">
    <property type="entry name" value="4Fe4S_Fe_S_CS"/>
</dbReference>
<evidence type="ECO:0000256" key="3">
    <source>
        <dbReference type="ARBA" id="ARBA00022723"/>
    </source>
</evidence>
<dbReference type="InterPro" id="IPR021039">
    <property type="entry name" value="Fe-S-bd_prot_LdpA_C"/>
</dbReference>
<feature type="domain" description="4Fe-4S ferredoxin-type" evidence="6">
    <location>
        <begin position="202"/>
        <end position="233"/>
    </location>
</feature>
<dbReference type="PROSITE" id="PS00198">
    <property type="entry name" value="4FE4S_FER_1"/>
    <property type="match status" value="1"/>
</dbReference>
<dbReference type="GO" id="GO:0046872">
    <property type="term" value="F:metal ion binding"/>
    <property type="evidence" value="ECO:0007669"/>
    <property type="project" value="UniProtKB-KW"/>
</dbReference>
<keyword evidence="3" id="KW-0479">Metal-binding</keyword>
<evidence type="ECO:0000256" key="1">
    <source>
        <dbReference type="ARBA" id="ARBA00002239"/>
    </source>
</evidence>
<dbReference type="InterPro" id="IPR057431">
    <property type="entry name" value="LdpA_Fe-S-bd"/>
</dbReference>
<keyword evidence="8" id="KW-1185">Reference proteome</keyword>
<dbReference type="Pfam" id="PF25160">
    <property type="entry name" value="LdpA_Fe-S-bd"/>
    <property type="match status" value="1"/>
</dbReference>
<accession>A0A7J7IIY8</accession>
<evidence type="ECO:0000256" key="5">
    <source>
        <dbReference type="ARBA" id="ARBA00023014"/>
    </source>
</evidence>
<dbReference type="InterPro" id="IPR050157">
    <property type="entry name" value="PSI_iron-sulfur_center"/>
</dbReference>
<evidence type="ECO:0000259" key="6">
    <source>
        <dbReference type="PROSITE" id="PS51379"/>
    </source>
</evidence>
<keyword evidence="2" id="KW-0004">4Fe-4S</keyword>
<dbReference type="GO" id="GO:0051539">
    <property type="term" value="F:4 iron, 4 sulfur cluster binding"/>
    <property type="evidence" value="ECO:0007669"/>
    <property type="project" value="UniProtKB-KW"/>
</dbReference>
<proteinExistence type="predicted"/>
<name>A0A7J7IIY8_9RHOD</name>
<dbReference type="Pfam" id="PF12617">
    <property type="entry name" value="LdpA_C"/>
    <property type="match status" value="1"/>
</dbReference>
<dbReference type="OrthoDB" id="204405at2759"/>
<dbReference type="EMBL" id="VWRR01000008">
    <property type="protein sequence ID" value="KAF6003053.1"/>
    <property type="molecule type" value="Genomic_DNA"/>
</dbReference>
<sequence length="485" mass="53874">MESRRVPMGLDERNGTSLLLDKRLLLGTWCGQLLAGRCLRHATPGRHEPLPSTAAFVVSWNRGDCRRTKLYSLHKNSNLMWFKRRTVDSRRVQRRLTMQAGPLTSLQQGCWFKLICGASYNELAQITPLTRDYALGGADCIDCAADAAVVQAVLDGIDEAQRCWLAQHDSKHSLDRAASVFERPWVMVSITDDEMEPHFRKARVNLDVSSPCWSCPAPCVRTCPADAISMPVAAQSNPSQLPFGIAETRCYGCGRCIPVCPYRFIETYSSKQSTEQIVNLIREYPIDAIEVHTRDPRNETFSTLWRSELGRTVRSKMKLVAISMPEPSDWSVFEYVARLVDLEDSEQIIMTDTGAACTEHASNDPRKPILLWQCDGRPMTGDLGGRGTTRATVQYAERLAAYLRSNPSLLAARGFIQCAGGTNAHTVPMLQGTRGVHGVAYGGYARRIGIEGGYEAARQLVQQVKRRRSAGGIEAADRHLIQTGD</sequence>
<gene>
    <name evidence="7" type="ORF">F1559_003328</name>
</gene>
<keyword evidence="4" id="KW-0408">Iron</keyword>
<dbReference type="SUPFAM" id="SSF54862">
    <property type="entry name" value="4Fe-4S ferredoxins"/>
    <property type="match status" value="1"/>
</dbReference>
<evidence type="ECO:0000256" key="2">
    <source>
        <dbReference type="ARBA" id="ARBA00022485"/>
    </source>
</evidence>
<comment type="caution">
    <text evidence="7">The sequence shown here is derived from an EMBL/GenBank/DDBJ whole genome shotgun (WGS) entry which is preliminary data.</text>
</comment>
<feature type="domain" description="4Fe-4S ferredoxin-type" evidence="6">
    <location>
        <begin position="241"/>
        <end position="270"/>
    </location>
</feature>
<reference evidence="7 8" key="1">
    <citation type="journal article" date="2020" name="J. Phycol.">
        <title>Comparative genome analysis reveals Cyanidiococcus gen. nov., a new extremophilic red algal genus sister to Cyanidioschyzon (Cyanidioschyzonaceae, Rhodophyta).</title>
        <authorList>
            <person name="Liu S.-L."/>
            <person name="Chiang Y.-R."/>
            <person name="Yoon H.S."/>
            <person name="Fu H.-Y."/>
        </authorList>
    </citation>
    <scope>NUCLEOTIDE SEQUENCE [LARGE SCALE GENOMIC DNA]</scope>
    <source>
        <strain evidence="7 8">THAL066</strain>
    </source>
</reference>
<dbReference type="PANTHER" id="PTHR24960:SF79">
    <property type="entry name" value="PHOTOSYSTEM I IRON-SULFUR CENTER"/>
    <property type="match status" value="1"/>
</dbReference>
<dbReference type="PANTHER" id="PTHR24960">
    <property type="entry name" value="PHOTOSYSTEM I IRON-SULFUR CENTER-RELATED"/>
    <property type="match status" value="1"/>
</dbReference>
<evidence type="ECO:0000313" key="8">
    <source>
        <dbReference type="Proteomes" id="UP000530660"/>
    </source>
</evidence>
<dbReference type="AlphaFoldDB" id="A0A7J7IIY8"/>
<evidence type="ECO:0000313" key="7">
    <source>
        <dbReference type="EMBL" id="KAF6003053.1"/>
    </source>
</evidence>
<dbReference type="PROSITE" id="PS51379">
    <property type="entry name" value="4FE4S_FER_2"/>
    <property type="match status" value="2"/>
</dbReference>
<organism evidence="7 8">
    <name type="scientific">Cyanidiococcus yangmingshanensis</name>
    <dbReference type="NCBI Taxonomy" id="2690220"/>
    <lineage>
        <taxon>Eukaryota</taxon>
        <taxon>Rhodophyta</taxon>
        <taxon>Bangiophyceae</taxon>
        <taxon>Cyanidiales</taxon>
        <taxon>Cyanidiaceae</taxon>
        <taxon>Cyanidiococcus</taxon>
    </lineage>
</organism>
<evidence type="ECO:0000256" key="4">
    <source>
        <dbReference type="ARBA" id="ARBA00023004"/>
    </source>
</evidence>
<keyword evidence="5" id="KW-0411">Iron-sulfur</keyword>
<dbReference type="InterPro" id="IPR017896">
    <property type="entry name" value="4Fe4S_Fe-S-bd"/>
</dbReference>
<dbReference type="Proteomes" id="UP000530660">
    <property type="component" value="Unassembled WGS sequence"/>
</dbReference>
<comment type="function">
    <text evidence="1">Apoprotein for the two 4Fe-4S centers FA and FB of photosystem I (PSI); essential for photochemical activity. FB is the terminal electron acceptor of PSI, donating electrons to ferredoxin. The C-terminus interacts with PsaA/B/D and helps assemble the protein into the PSI complex. Required for binding of PsaD and PsaE to PSI. PSI is a plastocyanin/cytochrome c6-ferredoxin oxidoreductase, converting photonic excitation into a charge separation, which transfers an electron from the donor P700 chlorophyll pair to the spectroscopically characterized acceptors A0, A1, FX, FA and FB in turn.</text>
</comment>